<dbReference type="VEuPathDB" id="FungiDB:RhiirA1_429397"/>
<evidence type="ECO:0000313" key="2">
    <source>
        <dbReference type="EMBL" id="PKY41956.1"/>
    </source>
</evidence>
<keyword evidence="3" id="KW-1185">Reference proteome</keyword>
<reference evidence="2 3" key="1">
    <citation type="submission" date="2015-10" db="EMBL/GenBank/DDBJ databases">
        <title>Genome analyses suggest a sexual origin of heterokaryosis in a supposedly ancient asexual fungus.</title>
        <authorList>
            <person name="Ropars J."/>
            <person name="Sedzielewska K."/>
            <person name="Noel J."/>
            <person name="Charron P."/>
            <person name="Farinelli L."/>
            <person name="Marton T."/>
            <person name="Kruger M."/>
            <person name="Pelin A."/>
            <person name="Brachmann A."/>
            <person name="Corradi N."/>
        </authorList>
    </citation>
    <scope>NUCLEOTIDE SEQUENCE [LARGE SCALE GENOMIC DNA]</scope>
    <source>
        <strain evidence="2 3">A4</strain>
    </source>
</reference>
<dbReference type="AlphaFoldDB" id="A0A2I1G5U2"/>
<dbReference type="VEuPathDB" id="FungiDB:FUN_016707"/>
<dbReference type="VEuPathDB" id="FungiDB:RhiirFUN_013448"/>
<evidence type="ECO:0000313" key="3">
    <source>
        <dbReference type="Proteomes" id="UP000234323"/>
    </source>
</evidence>
<feature type="region of interest" description="Disordered" evidence="1">
    <location>
        <begin position="66"/>
        <end position="102"/>
    </location>
</feature>
<dbReference type="VEuPathDB" id="FungiDB:RhiirA1_395404"/>
<dbReference type="VEuPathDB" id="FungiDB:RhiirFUN_013449"/>
<organism evidence="2 3">
    <name type="scientific">Rhizophagus irregularis</name>
    <dbReference type="NCBI Taxonomy" id="588596"/>
    <lineage>
        <taxon>Eukaryota</taxon>
        <taxon>Fungi</taxon>
        <taxon>Fungi incertae sedis</taxon>
        <taxon>Mucoromycota</taxon>
        <taxon>Glomeromycotina</taxon>
        <taxon>Glomeromycetes</taxon>
        <taxon>Glomerales</taxon>
        <taxon>Glomeraceae</taxon>
        <taxon>Rhizophagus</taxon>
    </lineage>
</organism>
<dbReference type="VEuPathDB" id="FungiDB:FUN_016706"/>
<comment type="caution">
    <text evidence="2">The sequence shown here is derived from an EMBL/GenBank/DDBJ whole genome shotgun (WGS) entry which is preliminary data.</text>
</comment>
<gene>
    <name evidence="2" type="ORF">RhiirA4_540015</name>
</gene>
<proteinExistence type="predicted"/>
<dbReference type="Proteomes" id="UP000234323">
    <property type="component" value="Unassembled WGS sequence"/>
</dbReference>
<evidence type="ECO:0000256" key="1">
    <source>
        <dbReference type="SAM" id="MobiDB-lite"/>
    </source>
</evidence>
<protein>
    <submittedName>
        <fullName evidence="2">Uncharacterized protein</fullName>
    </submittedName>
</protein>
<name>A0A2I1G5U2_9GLOM</name>
<accession>A0A2I1G5U2</accession>
<dbReference type="EMBL" id="LLXI01000175">
    <property type="protein sequence ID" value="PKY41956.1"/>
    <property type="molecule type" value="Genomic_DNA"/>
</dbReference>
<feature type="compositionally biased region" description="Basic and acidic residues" evidence="1">
    <location>
        <begin position="68"/>
        <end position="93"/>
    </location>
</feature>
<dbReference type="VEuPathDB" id="FungiDB:FUN_016705"/>
<dbReference type="VEuPathDB" id="FungiDB:RhiirA1_461245"/>
<sequence>MFDLAIKRSEGDKLSELRAMNSDEVSIQRDWEIWLKEKKSPCRANHDTGLRIQQDFTSTMANIVGISGEKKSDDNKENDFDIEKHNNRKHPLDDEVPDNADNEIPVDSFPSEDNDVDEEHEAIYIRAVHLAHKETTSDIKNILKKIVSLKDRILQYRIINLSIRSVTNPLHKVLSEGEKKLLKDIWISFEPLENDKINNARYKKWESEIKPLINTYHNHLEVESVFDDICLDDAIEAVAMKPYNGVFVYKKHYKLNWVQDIYRRFLISYWTPEQTEFSYRENFINPIFAKDGVIIVNVNGTSVFMEVVGSAVYDDLTKLSEDLEKVFKCMQISLFYQRQHHLQRGASEKQLQILESYGIIVYSETSGFVAFLGRVMDYYLKLSKLTPKSTHVYVKVEELPTTASPPRKKRETLGNFGSIRDENFTHNILKRGNKKDQEKRDSHIKRTKIDDFFSVLPHPSQNQQCTPLHKIYPLSASMSLWNQKGNEQNIPFPHEAQANNESVNFPIINNVTELQLGPLSQKEFEENTFLQETVRENESNNSNLNVKNIYVWSRKKNWCKISKYIPEIHKQEYIIDAIEVMLTSTAETETSEIKDKEVKTYAKNILKNMNICDKLRKALKLELKTSSNISNIRWKRRILTISKAFCDQFQNGRNAFIGNQTEYHYIITFIYQVFNPLFKDLQHIDFIWGEISLLCLAILFNNSQQNSNWRYNHQVPSTNRLILNRHDQIVM</sequence>